<name>A0A1V5SS87_9BACT</name>
<gene>
    <name evidence="1" type="ORF">BWY41_01281</name>
</gene>
<sequence>MPLKWGARVKKEIQAGCVTGSFECRFCEGSDFWNEGGRKLSPYQKMKREWGKGEKFQRKTQKK</sequence>
<protein>
    <submittedName>
        <fullName evidence="1">Uncharacterized protein</fullName>
    </submittedName>
</protein>
<accession>A0A1V5SS87</accession>
<dbReference type="AlphaFoldDB" id="A0A1V5SS87"/>
<evidence type="ECO:0000313" key="1">
    <source>
        <dbReference type="EMBL" id="OQA57396.1"/>
    </source>
</evidence>
<dbReference type="EMBL" id="MWBQ01000091">
    <property type="protein sequence ID" value="OQA57396.1"/>
    <property type="molecule type" value="Genomic_DNA"/>
</dbReference>
<comment type="caution">
    <text evidence="1">The sequence shown here is derived from an EMBL/GenBank/DDBJ whole genome shotgun (WGS) entry which is preliminary data.</text>
</comment>
<proteinExistence type="predicted"/>
<organism evidence="1">
    <name type="scientific">Candidatus Atribacter allofermentans</name>
    <dbReference type="NCBI Taxonomy" id="1852833"/>
    <lineage>
        <taxon>Bacteria</taxon>
        <taxon>Pseudomonadati</taxon>
        <taxon>Atribacterota</taxon>
        <taxon>Atribacteria</taxon>
        <taxon>Atribacterales</taxon>
        <taxon>Atribacteraceae</taxon>
        <taxon>Atribacter</taxon>
    </lineage>
</organism>
<reference evidence="1" key="1">
    <citation type="submission" date="2017-02" db="EMBL/GenBank/DDBJ databases">
        <title>Delving into the versatile metabolic prowess of the omnipresent phylum Bacteroidetes.</title>
        <authorList>
            <person name="Nobu M.K."/>
            <person name="Mei R."/>
            <person name="Narihiro T."/>
            <person name="Kuroda K."/>
            <person name="Liu W.-T."/>
        </authorList>
    </citation>
    <scope>NUCLEOTIDE SEQUENCE</scope>
    <source>
        <strain evidence="1">ADurb.Bin276</strain>
    </source>
</reference>
<dbReference type="Proteomes" id="UP000485569">
    <property type="component" value="Unassembled WGS sequence"/>
</dbReference>